<accession>A0A165C650</accession>
<evidence type="ECO:0000313" key="3">
    <source>
        <dbReference type="Proteomes" id="UP000076871"/>
    </source>
</evidence>
<protein>
    <submittedName>
        <fullName evidence="2">Uncharacterized protein</fullName>
    </submittedName>
</protein>
<feature type="region of interest" description="Disordered" evidence="1">
    <location>
        <begin position="1"/>
        <end position="31"/>
    </location>
</feature>
<sequence length="75" mass="8493">MSFELNILSSTEQAPETDRGLGPAQDSIEHDQIVAEPRNMADHVVTTGHDHQDVNEEEGIDDVEEEMRSDWEDDE</sequence>
<feature type="compositionally biased region" description="Acidic residues" evidence="1">
    <location>
        <begin position="55"/>
        <end position="65"/>
    </location>
</feature>
<dbReference type="EMBL" id="KV427654">
    <property type="protein sequence ID" value="KZT02270.1"/>
    <property type="molecule type" value="Genomic_DNA"/>
</dbReference>
<feature type="compositionally biased region" description="Basic and acidic residues" evidence="1">
    <location>
        <begin position="66"/>
        <end position="75"/>
    </location>
</feature>
<dbReference type="Proteomes" id="UP000076871">
    <property type="component" value="Unassembled WGS sequence"/>
</dbReference>
<organism evidence="2 3">
    <name type="scientific">Laetiporus sulphureus 93-53</name>
    <dbReference type="NCBI Taxonomy" id="1314785"/>
    <lineage>
        <taxon>Eukaryota</taxon>
        <taxon>Fungi</taxon>
        <taxon>Dikarya</taxon>
        <taxon>Basidiomycota</taxon>
        <taxon>Agaricomycotina</taxon>
        <taxon>Agaricomycetes</taxon>
        <taxon>Polyporales</taxon>
        <taxon>Laetiporus</taxon>
    </lineage>
</organism>
<keyword evidence="3" id="KW-1185">Reference proteome</keyword>
<dbReference type="AlphaFoldDB" id="A0A165C650"/>
<evidence type="ECO:0000256" key="1">
    <source>
        <dbReference type="SAM" id="MobiDB-lite"/>
    </source>
</evidence>
<proteinExistence type="predicted"/>
<gene>
    <name evidence="2" type="ORF">LAESUDRAFT_730457</name>
</gene>
<evidence type="ECO:0000313" key="2">
    <source>
        <dbReference type="EMBL" id="KZT02270.1"/>
    </source>
</evidence>
<reference evidence="2 3" key="1">
    <citation type="journal article" date="2016" name="Mol. Biol. Evol.">
        <title>Comparative Genomics of Early-Diverging Mushroom-Forming Fungi Provides Insights into the Origins of Lignocellulose Decay Capabilities.</title>
        <authorList>
            <person name="Nagy L.G."/>
            <person name="Riley R."/>
            <person name="Tritt A."/>
            <person name="Adam C."/>
            <person name="Daum C."/>
            <person name="Floudas D."/>
            <person name="Sun H."/>
            <person name="Yadav J.S."/>
            <person name="Pangilinan J."/>
            <person name="Larsson K.H."/>
            <person name="Matsuura K."/>
            <person name="Barry K."/>
            <person name="Labutti K."/>
            <person name="Kuo R."/>
            <person name="Ohm R.A."/>
            <person name="Bhattacharya S.S."/>
            <person name="Shirouzu T."/>
            <person name="Yoshinaga Y."/>
            <person name="Martin F.M."/>
            <person name="Grigoriev I.V."/>
            <person name="Hibbett D.S."/>
        </authorList>
    </citation>
    <scope>NUCLEOTIDE SEQUENCE [LARGE SCALE GENOMIC DNA]</scope>
    <source>
        <strain evidence="2 3">93-53</strain>
    </source>
</reference>
<dbReference type="GeneID" id="63826863"/>
<name>A0A165C650_9APHY</name>
<feature type="region of interest" description="Disordered" evidence="1">
    <location>
        <begin position="46"/>
        <end position="75"/>
    </location>
</feature>
<dbReference type="InParanoid" id="A0A165C650"/>
<dbReference type="RefSeq" id="XP_040760010.1">
    <property type="nucleotide sequence ID" value="XM_040909834.1"/>
</dbReference>